<proteinExistence type="predicted"/>
<dbReference type="RefSeq" id="WP_009497258.1">
    <property type="nucleotide sequence ID" value="NZ_AMZQ01000021.1"/>
</dbReference>
<dbReference type="Pfam" id="PF14350">
    <property type="entry name" value="Beta_protein"/>
    <property type="match status" value="1"/>
</dbReference>
<evidence type="ECO:0008006" key="3">
    <source>
        <dbReference type="Google" id="ProtNLM"/>
    </source>
</evidence>
<sequence length="340" mass="39588">MKYIPILKYNEKVDVSAYNKLEYSTKESIVPLIEVFQQDKVELSKLSFTNRKFFLNLEFLHNFKESVDTFEKLHLLFPDMIPVINSSHFDVLSKRDIILSMKKLISIGFREYAVKLNSIASLKIPDNLETILLMLNTFDNITFFIDIDYAYKITSTDLMLEYFSNTIDHMLAMIDESIKKIVICGSLLPVTSNCFPSYEDEDFNAGCIVENNLLQTYLLLREKYTNLDLYYSDYTIDEKNKFTDENTPVYGFYPMVKYTLNNGDIMVYKSNCIREFKKYPEIANEIFNSNKYLSEDHCCGCQYIKDTIDENIGGKNTGSPASWKTNMMTHHMSVMANLLK</sequence>
<organism evidence="1 2">
    <name type="scientific">Campylobacter showae CSUNSWCD</name>
    <dbReference type="NCBI Taxonomy" id="1244083"/>
    <lineage>
        <taxon>Bacteria</taxon>
        <taxon>Pseudomonadati</taxon>
        <taxon>Campylobacterota</taxon>
        <taxon>Epsilonproteobacteria</taxon>
        <taxon>Campylobacterales</taxon>
        <taxon>Campylobacteraceae</taxon>
        <taxon>Campylobacter</taxon>
    </lineage>
</organism>
<comment type="caution">
    <text evidence="1">The sequence shown here is derived from an EMBL/GenBank/DDBJ whole genome shotgun (WGS) entry which is preliminary data.</text>
</comment>
<evidence type="ECO:0000313" key="1">
    <source>
        <dbReference type="EMBL" id="EKU10103.1"/>
    </source>
</evidence>
<dbReference type="InterPro" id="IPR025683">
    <property type="entry name" value="Protein_beta"/>
</dbReference>
<dbReference type="AlphaFoldDB" id="M5IPQ3"/>
<accession>M5IPQ3</accession>
<name>M5IPQ3_9BACT</name>
<dbReference type="STRING" id="1244083.CSUNSWCD_1467"/>
<dbReference type="Proteomes" id="UP000011939">
    <property type="component" value="Unassembled WGS sequence"/>
</dbReference>
<dbReference type="PATRIC" id="fig|1244083.3.peg.2447"/>
<reference evidence="1 2" key="1">
    <citation type="journal article" date="2013" name="Genome Announc.">
        <title>Genome Sequence of Campylobacter showae UNSWCD, Isolated from a Patient with Crohn's Disease.</title>
        <authorList>
            <person name="Tay A.P."/>
            <person name="Kaakoush N.O."/>
            <person name="Deshpande N.P."/>
            <person name="Chen Z."/>
            <person name="Mitchell H."/>
            <person name="Wilkins M.R."/>
        </authorList>
    </citation>
    <scope>NUCLEOTIDE SEQUENCE [LARGE SCALE GENOMIC DNA]</scope>
    <source>
        <strain evidence="1 2">CSUNSWCD</strain>
    </source>
</reference>
<gene>
    <name evidence="1" type="ORF">CSUNSWCD_1467</name>
</gene>
<evidence type="ECO:0000313" key="2">
    <source>
        <dbReference type="Proteomes" id="UP000011939"/>
    </source>
</evidence>
<protein>
    <recommendedName>
        <fullName evidence="3">Beta family protein</fullName>
    </recommendedName>
</protein>
<dbReference type="EMBL" id="AMZQ01000021">
    <property type="protein sequence ID" value="EKU10103.1"/>
    <property type="molecule type" value="Genomic_DNA"/>
</dbReference>